<keyword evidence="4" id="KW-1185">Reference proteome</keyword>
<accession>A0ABP2AUT6</accession>
<sequence length="317" mass="36886">MIYFEICLCIFLILFILFVIYFSIFIFKSSITRKLRNENESYDFLLKKRVINDDLYKSLKKENIEITSIDNLKLSAMLLLNKKHTNKFIILVHGISIGYIGSLKYFDIFFNNGFNVLIIHQRRHGKSEGKYSTYGYFEKQDVNLWINYLVHRFGKNIILGLHGESMGASTVLQTIPLNNNIKFVIEDCGYCDLYELMKYEVSCHANKISYYPLLLALNITNLIIKFKAKFRFQDVSPINIVKNTSIPILFIHGSKDTFVPSYMCEKLYNAKTKGLKQIFLVDNAAHAESVIVNKELYSRKISDFIQNALNDTDKYIS</sequence>
<dbReference type="PANTHER" id="PTHR43358:SF5">
    <property type="entry name" value="EXPORTED PROTEIN"/>
    <property type="match status" value="1"/>
</dbReference>
<dbReference type="EMBL" id="CYZR01000007">
    <property type="protein sequence ID" value="CUO14511.1"/>
    <property type="molecule type" value="Genomic_DNA"/>
</dbReference>
<protein>
    <submittedName>
        <fullName evidence="3">Alpha/beta hydrolase family</fullName>
    </submittedName>
</protein>
<keyword evidence="3" id="KW-0378">Hydrolase</keyword>
<keyword evidence="1" id="KW-0472">Membrane</keyword>
<organism evidence="3 4">
    <name type="scientific">Sarcina ventriculi</name>
    <name type="common">Clostridium ventriculi</name>
    <dbReference type="NCBI Taxonomy" id="1267"/>
    <lineage>
        <taxon>Bacteria</taxon>
        <taxon>Bacillati</taxon>
        <taxon>Bacillota</taxon>
        <taxon>Clostridia</taxon>
        <taxon>Eubacteriales</taxon>
        <taxon>Clostridiaceae</taxon>
        <taxon>Sarcina</taxon>
    </lineage>
</organism>
<dbReference type="Pfam" id="PF12146">
    <property type="entry name" value="Hydrolase_4"/>
    <property type="match status" value="1"/>
</dbReference>
<dbReference type="Proteomes" id="UP000095488">
    <property type="component" value="Unassembled WGS sequence"/>
</dbReference>
<proteinExistence type="predicted"/>
<dbReference type="PANTHER" id="PTHR43358">
    <property type="entry name" value="ALPHA/BETA-HYDROLASE"/>
    <property type="match status" value="1"/>
</dbReference>
<feature type="transmembrane region" description="Helical" evidence="1">
    <location>
        <begin position="6"/>
        <end position="27"/>
    </location>
</feature>
<dbReference type="Gene3D" id="3.40.50.1820">
    <property type="entry name" value="alpha/beta hydrolase"/>
    <property type="match status" value="1"/>
</dbReference>
<dbReference type="InterPro" id="IPR052920">
    <property type="entry name" value="DNA-binding_regulatory"/>
</dbReference>
<reference evidence="3 4" key="1">
    <citation type="submission" date="2015-09" db="EMBL/GenBank/DDBJ databases">
        <authorList>
            <consortium name="Pathogen Informatics"/>
            <person name="Wu L."/>
            <person name="Ma J."/>
        </authorList>
    </citation>
    <scope>NUCLEOTIDE SEQUENCE [LARGE SCALE GENOMIC DNA]</scope>
    <source>
        <strain evidence="3 4">2789STDY5834858</strain>
    </source>
</reference>
<evidence type="ECO:0000313" key="3">
    <source>
        <dbReference type="EMBL" id="CUO14511.1"/>
    </source>
</evidence>
<evidence type="ECO:0000256" key="1">
    <source>
        <dbReference type="SAM" id="Phobius"/>
    </source>
</evidence>
<comment type="caution">
    <text evidence="3">The sequence shown here is derived from an EMBL/GenBank/DDBJ whole genome shotgun (WGS) entry which is preliminary data.</text>
</comment>
<evidence type="ECO:0000259" key="2">
    <source>
        <dbReference type="Pfam" id="PF12146"/>
    </source>
</evidence>
<name>A0ABP2AUT6_SARVE</name>
<feature type="transmembrane region" description="Helical" evidence="1">
    <location>
        <begin position="88"/>
        <end position="106"/>
    </location>
</feature>
<dbReference type="RefSeq" id="WP_055260038.1">
    <property type="nucleotide sequence ID" value="NZ_BCMV01000016.1"/>
</dbReference>
<dbReference type="InterPro" id="IPR022742">
    <property type="entry name" value="Hydrolase_4"/>
</dbReference>
<evidence type="ECO:0000313" key="4">
    <source>
        <dbReference type="Proteomes" id="UP000095488"/>
    </source>
</evidence>
<keyword evidence="1" id="KW-1133">Transmembrane helix</keyword>
<dbReference type="GO" id="GO:0016787">
    <property type="term" value="F:hydrolase activity"/>
    <property type="evidence" value="ECO:0007669"/>
    <property type="project" value="UniProtKB-KW"/>
</dbReference>
<gene>
    <name evidence="3" type="ORF">ERS852473_02032</name>
</gene>
<dbReference type="SUPFAM" id="SSF53474">
    <property type="entry name" value="alpha/beta-Hydrolases"/>
    <property type="match status" value="1"/>
</dbReference>
<dbReference type="InterPro" id="IPR029058">
    <property type="entry name" value="AB_hydrolase_fold"/>
</dbReference>
<feature type="domain" description="Serine aminopeptidase S33" evidence="2">
    <location>
        <begin position="85"/>
        <end position="179"/>
    </location>
</feature>
<keyword evidence="1" id="KW-0812">Transmembrane</keyword>